<dbReference type="AlphaFoldDB" id="A0A4Y7PY64"/>
<evidence type="ECO:0000313" key="2">
    <source>
        <dbReference type="EMBL" id="TDL19842.1"/>
    </source>
</evidence>
<reference evidence="2 3" key="1">
    <citation type="submission" date="2018-06" db="EMBL/GenBank/DDBJ databases">
        <title>A transcriptomic atlas of mushroom development highlights an independent origin of complex multicellularity.</title>
        <authorList>
            <consortium name="DOE Joint Genome Institute"/>
            <person name="Krizsan K."/>
            <person name="Almasi E."/>
            <person name="Merenyi Z."/>
            <person name="Sahu N."/>
            <person name="Viragh M."/>
            <person name="Koszo T."/>
            <person name="Mondo S."/>
            <person name="Kiss B."/>
            <person name="Balint B."/>
            <person name="Kues U."/>
            <person name="Barry K."/>
            <person name="Hegedus J.C."/>
            <person name="Henrissat B."/>
            <person name="Johnson J."/>
            <person name="Lipzen A."/>
            <person name="Ohm R."/>
            <person name="Nagy I."/>
            <person name="Pangilinan J."/>
            <person name="Yan J."/>
            <person name="Xiong Y."/>
            <person name="Grigoriev I.V."/>
            <person name="Hibbett D.S."/>
            <person name="Nagy L.G."/>
        </authorList>
    </citation>
    <scope>NUCLEOTIDE SEQUENCE [LARGE SCALE GENOMIC DNA]</scope>
    <source>
        <strain evidence="2 3">SZMC22713</strain>
    </source>
</reference>
<protein>
    <submittedName>
        <fullName evidence="2">Uncharacterized protein</fullName>
    </submittedName>
</protein>
<evidence type="ECO:0000256" key="1">
    <source>
        <dbReference type="SAM" id="MobiDB-lite"/>
    </source>
</evidence>
<evidence type="ECO:0000313" key="3">
    <source>
        <dbReference type="Proteomes" id="UP000294933"/>
    </source>
</evidence>
<accession>A0A4Y7PY64</accession>
<organism evidence="2 3">
    <name type="scientific">Rickenella mellea</name>
    <dbReference type="NCBI Taxonomy" id="50990"/>
    <lineage>
        <taxon>Eukaryota</taxon>
        <taxon>Fungi</taxon>
        <taxon>Dikarya</taxon>
        <taxon>Basidiomycota</taxon>
        <taxon>Agaricomycotina</taxon>
        <taxon>Agaricomycetes</taxon>
        <taxon>Hymenochaetales</taxon>
        <taxon>Rickenellaceae</taxon>
        <taxon>Rickenella</taxon>
    </lineage>
</organism>
<dbReference type="EMBL" id="ML170193">
    <property type="protein sequence ID" value="TDL19842.1"/>
    <property type="molecule type" value="Genomic_DNA"/>
</dbReference>
<dbReference type="VEuPathDB" id="FungiDB:BD410DRAFT_873675"/>
<feature type="region of interest" description="Disordered" evidence="1">
    <location>
        <begin position="197"/>
        <end position="217"/>
    </location>
</feature>
<gene>
    <name evidence="2" type="ORF">BD410DRAFT_873675</name>
</gene>
<proteinExistence type="predicted"/>
<keyword evidence="3" id="KW-1185">Reference proteome</keyword>
<feature type="compositionally biased region" description="Basic and acidic residues" evidence="1">
    <location>
        <begin position="208"/>
        <end position="217"/>
    </location>
</feature>
<dbReference type="OrthoDB" id="5987198at2759"/>
<name>A0A4Y7PY64_9AGAM</name>
<sequence>MTLSIPDSEFIDMPLLCLATDSAFSVVTQFITHNLNTEQVWSRCMKHRVARRDLSWLNIMFDASPMYPIGFHAQKRRMDPTGIHFVKARRFAIRSLKYYIVDYDLSTRFEDSDTFRLVTGVDSQDRKVPELSPSTPYDPYWLTCLLSEISILNFFAEPPNLSFLVPLESAMTNCDPKIDPRRWKHRSFSTTQLKIYQDTNSGGSSVSRRLDNRRCHG</sequence>
<dbReference type="Proteomes" id="UP000294933">
    <property type="component" value="Unassembled WGS sequence"/>
</dbReference>
<dbReference type="STRING" id="50990.A0A4Y7PY64"/>
<feature type="compositionally biased region" description="Polar residues" evidence="1">
    <location>
        <begin position="197"/>
        <end position="207"/>
    </location>
</feature>